<feature type="signal peptide" evidence="1">
    <location>
        <begin position="1"/>
        <end position="22"/>
    </location>
</feature>
<dbReference type="PANTHER" id="PTHR33428">
    <property type="entry name" value="CHLOROPHYLLASE-2, CHLOROPLASTIC"/>
    <property type="match status" value="1"/>
</dbReference>
<proteinExistence type="evidence at transcript level"/>
<sequence>MPFKRLTLLWLTGAVALSAAVAQGAHGKALPTGESSLSLELSDQTATQSSGKMPTRSPVNIKLFYPTQGVDPDLPWIMMMNGANCYGQDYTYLLRQLASKGYLTVAPTQFHPAPPMQDGKDFFKDQADHCDKDSFVIITASLVNDVHNLLKTLSSSDSQRLLPIPQIQLDAMDALKNVDSDSIVLVAHSAGGVTAVDMLTGKCEEKGEAEQVCGNYTTITDRKGRNALKGAVAFEGYGASGVQIPDGMFLTYMAGQYNDQAEEKFNTTKGDCIQYVELAAGNHYAITDWNPDTAPHQKAPCAANISHDDPNFKTTESEQEERIDFIASYTDAVVRATVLNDQTAASYLLHDVPNSHLVRKAKVSSKCVVASLHDESKQIAHKPEQQSVTQV</sequence>
<dbReference type="AlphaFoldDB" id="A0A7L9QEM3"/>
<keyword evidence="1" id="KW-0732">Signal</keyword>
<dbReference type="Gene3D" id="3.40.50.1820">
    <property type="entry name" value="alpha/beta hydrolase"/>
    <property type="match status" value="1"/>
</dbReference>
<dbReference type="InterPro" id="IPR029058">
    <property type="entry name" value="AB_hydrolase_fold"/>
</dbReference>
<protein>
    <submittedName>
        <fullName evidence="2">Putative extracellular protein TR9_091</fullName>
    </submittedName>
</protein>
<dbReference type="EMBL" id="MT439043">
    <property type="protein sequence ID" value="QOL01290.1"/>
    <property type="molecule type" value="mRNA"/>
</dbReference>
<dbReference type="PANTHER" id="PTHR33428:SF14">
    <property type="entry name" value="CARBOXYLESTERASE TYPE B DOMAIN-CONTAINING PROTEIN"/>
    <property type="match status" value="1"/>
</dbReference>
<organism evidence="2">
    <name type="scientific">Trebouxia lynnae</name>
    <dbReference type="NCBI Taxonomy" id="1825957"/>
    <lineage>
        <taxon>Eukaryota</taxon>
        <taxon>Viridiplantae</taxon>
        <taxon>Chlorophyta</taxon>
        <taxon>core chlorophytes</taxon>
        <taxon>Trebouxiophyceae</taxon>
        <taxon>Trebouxiales</taxon>
        <taxon>Trebouxiaceae</taxon>
        <taxon>Trebouxia</taxon>
    </lineage>
</organism>
<evidence type="ECO:0000256" key="1">
    <source>
        <dbReference type="SAM" id="SignalP"/>
    </source>
</evidence>
<dbReference type="SUPFAM" id="SSF53474">
    <property type="entry name" value="alpha/beta-Hydrolases"/>
    <property type="match status" value="1"/>
</dbReference>
<evidence type="ECO:0000313" key="2">
    <source>
        <dbReference type="EMBL" id="QOL01290.1"/>
    </source>
</evidence>
<reference evidence="2" key="1">
    <citation type="journal article" date="2020" name="Microb. Ecol.">
        <title>The Under-explored Extracellular Proteome of Aero-Terrestrial Microalgae Provides Clues on Different Mechanisms of Desiccation Tolerance in Non-Model Organisms.</title>
        <authorList>
            <person name="Gonzalez-Hourcade M."/>
            <person name="Del Campo E.M."/>
            <person name="Casano L.M."/>
        </authorList>
    </citation>
    <scope>NUCLEOTIDE SEQUENCE</scope>
    <source>
        <strain evidence="2">TR9</strain>
    </source>
</reference>
<feature type="chain" id="PRO_5029910035" evidence="1">
    <location>
        <begin position="23"/>
        <end position="391"/>
    </location>
</feature>
<name>A0A7L9QEM3_9CHLO</name>
<accession>A0A7L9QEM3</accession>